<dbReference type="VEuPathDB" id="VectorBase:AGAMI1_006900"/>
<feature type="region of interest" description="Disordered" evidence="1">
    <location>
        <begin position="1"/>
        <end position="57"/>
    </location>
</feature>
<proteinExistence type="predicted"/>
<gene>
    <name evidence="2" type="ORF">AgaP_AGAP004732</name>
</gene>
<accession>A7UUW6</accession>
<organism evidence="2">
    <name type="scientific">Anopheles gambiae</name>
    <name type="common">African malaria mosquito</name>
    <dbReference type="NCBI Taxonomy" id="7165"/>
    <lineage>
        <taxon>Eukaryota</taxon>
        <taxon>Metazoa</taxon>
        <taxon>Ecdysozoa</taxon>
        <taxon>Arthropoda</taxon>
        <taxon>Hexapoda</taxon>
        <taxon>Insecta</taxon>
        <taxon>Pterygota</taxon>
        <taxon>Neoptera</taxon>
        <taxon>Endopterygota</taxon>
        <taxon>Diptera</taxon>
        <taxon>Nematocera</taxon>
        <taxon>Culicoidea</taxon>
        <taxon>Culicidae</taxon>
        <taxon>Anophelinae</taxon>
        <taxon>Anopheles</taxon>
    </lineage>
</organism>
<dbReference type="EMBL" id="AAAB01008968">
    <property type="protein sequence ID" value="EDO63514.1"/>
    <property type="molecule type" value="Genomic_DNA"/>
</dbReference>
<comment type="caution">
    <text evidence="2">The sequence shown here is derived from an EMBL/GenBank/DDBJ whole genome shotgun (WGS) entry which is preliminary data.</text>
</comment>
<feature type="compositionally biased region" description="Low complexity" evidence="1">
    <location>
        <begin position="267"/>
        <end position="280"/>
    </location>
</feature>
<protein>
    <submittedName>
        <fullName evidence="2">AGAP004732-PA</fullName>
    </submittedName>
</protein>
<sequence>KPPPPGLRDLQFGSSVTPSSSVPSGQQIQPVTGSVPALASSGASSTSSSMGRDFRDGTKVVLTSTGGVPQVITGVGSTVTSTSSGQQTNPLSMPVSTLGITVVNSHGQIISSPAGQQPHSAIPPPLIGGHVQLSHHHALTSPTLSSSVVRPPNDEPQTLDLSIKKTPRTETMAVSAAPTKLTETSNNVSSVTVYRTDGTFSGPNIPPSSTSAVGGGTYVSYHPSGTGVSDAMGRTLTKSPSGTGAAYLTIPLGTGPGQNSGGLSMQGSTGSTRQSTLSSLTPPPPLSGSGNTKGKNTPKLSPKLSSS</sequence>
<dbReference type="VEuPathDB" id="VectorBase:AGAP029113"/>
<feature type="non-terminal residue" evidence="2">
    <location>
        <position position="307"/>
    </location>
</feature>
<evidence type="ECO:0000313" key="2">
    <source>
        <dbReference type="EMBL" id="EDO63514.1"/>
    </source>
</evidence>
<reference evidence="2" key="4">
    <citation type="journal article" date="2007" name="Genome Biol.">
        <title>Update of the Anopheles gambiae PEST genome assembly.</title>
        <authorList>
            <person name="Sharakhova M.V."/>
            <person name="Hammond M.P."/>
            <person name="Lobo N.F."/>
            <person name="Krzywinski J."/>
            <person name="Unger M.F."/>
            <person name="Hillenmeyer M.E."/>
            <person name="Bruggner R.V."/>
            <person name="Birney E."/>
            <person name="Collins F.H."/>
        </authorList>
    </citation>
    <scope>NUCLEOTIDE SEQUENCE</scope>
    <source>
        <strain evidence="2">PEST</strain>
    </source>
</reference>
<evidence type="ECO:0000256" key="1">
    <source>
        <dbReference type="SAM" id="MobiDB-lite"/>
    </source>
</evidence>
<feature type="region of interest" description="Disordered" evidence="1">
    <location>
        <begin position="247"/>
        <end position="307"/>
    </location>
</feature>
<feature type="compositionally biased region" description="Low complexity" evidence="1">
    <location>
        <begin position="14"/>
        <end position="24"/>
    </location>
</feature>
<feature type="compositionally biased region" description="Polar residues" evidence="1">
    <location>
        <begin position="292"/>
        <end position="307"/>
    </location>
</feature>
<reference evidence="2" key="2">
    <citation type="submission" date="2002-03" db="EMBL/GenBank/DDBJ databases">
        <authorList>
            <consortium name="The Anopheles Genome Sequencing Consortium"/>
        </authorList>
    </citation>
    <scope>NUCLEOTIDE SEQUENCE</scope>
    <source>
        <strain evidence="2">PEST</strain>
    </source>
</reference>
<reference evidence="2" key="3">
    <citation type="journal article" date="2004" name="Trends Parasitol.">
        <title>The Anopheles gambiae genome: an update.</title>
        <authorList>
            <person name="Mongin E."/>
            <person name="Louis C."/>
            <person name="Holt R.A."/>
            <person name="Birney E."/>
            <person name="Collins F.H."/>
        </authorList>
    </citation>
    <scope>NUCLEOTIDE SEQUENCE</scope>
    <source>
        <strain evidence="2">PEST</strain>
    </source>
</reference>
<reference evidence="2" key="1">
    <citation type="journal article" date="2002" name="Science">
        <title>The genome sequence of the malaria mosquito Anopheles gambiae.</title>
        <authorList>
            <person name="Holt R.A."/>
            <person name="Subramanian G.M."/>
            <person name="Halpern A."/>
            <person name="Sutton G.G."/>
            <person name="Charlab R."/>
            <person name="Nusskern D.R."/>
            <person name="Wincker P."/>
            <person name="Clark A.G."/>
            <person name="Ribeiro J.M."/>
            <person name="Wides R."/>
            <person name="Salzberg S.L."/>
            <person name="Loftus B."/>
            <person name="Yandell M."/>
            <person name="Majoros W.H."/>
            <person name="Rusch D.B."/>
            <person name="Lai Z."/>
            <person name="Kraft C.L."/>
            <person name="Abril J.F."/>
            <person name="Anthouard V."/>
            <person name="Arensburger P."/>
            <person name="Atkinson P.W."/>
            <person name="Baden H."/>
            <person name="de Berardinis V."/>
            <person name="Baldwin D."/>
            <person name="Benes V."/>
            <person name="Biedler J."/>
            <person name="Blass C."/>
            <person name="Bolanos R."/>
            <person name="Boscus D."/>
            <person name="Barnstead M."/>
            <person name="Cai S."/>
            <person name="Center A."/>
            <person name="Chaturverdi K."/>
            <person name="Christophides G.K."/>
            <person name="Chrystal M.A."/>
            <person name="Clamp M."/>
            <person name="Cravchik A."/>
            <person name="Curwen V."/>
            <person name="Dana A."/>
            <person name="Delcher A."/>
            <person name="Dew I."/>
            <person name="Evans C.A."/>
            <person name="Flanigan M."/>
            <person name="Grundschober-Freimoser A."/>
            <person name="Friedli L."/>
            <person name="Gu Z."/>
            <person name="Guan P."/>
            <person name="Guigo R."/>
            <person name="Hillenmeyer M.E."/>
            <person name="Hladun S.L."/>
            <person name="Hogan J.R."/>
            <person name="Hong Y.S."/>
            <person name="Hoover J."/>
            <person name="Jaillon O."/>
            <person name="Ke Z."/>
            <person name="Kodira C."/>
            <person name="Kokoza E."/>
            <person name="Koutsos A."/>
            <person name="Letunic I."/>
            <person name="Levitsky A."/>
            <person name="Liang Y."/>
            <person name="Lin J.J."/>
            <person name="Lobo N.F."/>
            <person name="Lopez J.R."/>
            <person name="Malek J.A."/>
            <person name="McIntosh T.C."/>
            <person name="Meister S."/>
            <person name="Miller J."/>
            <person name="Mobarry C."/>
            <person name="Mongin E."/>
            <person name="Murphy S.D."/>
            <person name="O'Brochta D.A."/>
            <person name="Pfannkoch C."/>
            <person name="Qi R."/>
            <person name="Regier M.A."/>
            <person name="Remington K."/>
            <person name="Shao H."/>
            <person name="Sharakhova M.V."/>
            <person name="Sitter C.D."/>
            <person name="Shetty J."/>
            <person name="Smith T.J."/>
            <person name="Strong R."/>
            <person name="Sun J."/>
            <person name="Thomasova D."/>
            <person name="Ton L.Q."/>
            <person name="Topalis P."/>
            <person name="Tu Z."/>
            <person name="Unger M.F."/>
            <person name="Walenz B."/>
            <person name="Wang A."/>
            <person name="Wang J."/>
            <person name="Wang M."/>
            <person name="Wang X."/>
            <person name="Woodford K.J."/>
            <person name="Wortman J.R."/>
            <person name="Wu M."/>
            <person name="Yao A."/>
            <person name="Zdobnov E.M."/>
            <person name="Zhang H."/>
            <person name="Zhao Q."/>
            <person name="Zhao S."/>
            <person name="Zhu S.C."/>
            <person name="Zhimulev I."/>
            <person name="Coluzzi M."/>
            <person name="della Torre A."/>
            <person name="Roth C.W."/>
            <person name="Louis C."/>
            <person name="Kalush F."/>
            <person name="Mural R.J."/>
            <person name="Myers E.W."/>
            <person name="Adams M.D."/>
            <person name="Smith H.O."/>
            <person name="Broder S."/>
            <person name="Gardner M.J."/>
            <person name="Fraser C.M."/>
            <person name="Birney E."/>
            <person name="Bork P."/>
            <person name="Brey P.T."/>
            <person name="Venter J.C."/>
            <person name="Weissenbach J."/>
            <person name="Kafatos F.C."/>
            <person name="Collins F.H."/>
            <person name="Hoffman S.L."/>
        </authorList>
    </citation>
    <scope>NUCLEOTIDE SEQUENCE [LARGE SCALE GENOMIC DNA]</scope>
    <source>
        <strain evidence="2">PEST</strain>
    </source>
</reference>
<name>A7UUW6_ANOGA</name>
<dbReference type="STRING" id="7165.A7UUW6"/>
<feature type="compositionally biased region" description="Low complexity" evidence="1">
    <location>
        <begin position="37"/>
        <end position="49"/>
    </location>
</feature>
<dbReference type="AlphaFoldDB" id="A7UUW6"/>
<feature type="non-terminal residue" evidence="2">
    <location>
        <position position="1"/>
    </location>
</feature>
<reference evidence="2" key="5">
    <citation type="submission" date="2011-05" db="EMBL/GenBank/DDBJ databases">
        <authorList>
            <consortium name="VectorBase"/>
        </authorList>
    </citation>
    <scope>NUCLEOTIDE SEQUENCE</scope>
    <source>
        <strain evidence="2">PEST</strain>
    </source>
</reference>